<comment type="caution">
    <text evidence="2">The sequence shown here is derived from an EMBL/GenBank/DDBJ whole genome shotgun (WGS) entry which is preliminary data.</text>
</comment>
<feature type="transmembrane region" description="Helical" evidence="1">
    <location>
        <begin position="281"/>
        <end position="299"/>
    </location>
</feature>
<evidence type="ECO:0000256" key="1">
    <source>
        <dbReference type="SAM" id="Phobius"/>
    </source>
</evidence>
<dbReference type="OrthoDB" id="406533at2759"/>
<feature type="transmembrane region" description="Helical" evidence="1">
    <location>
        <begin position="28"/>
        <end position="46"/>
    </location>
</feature>
<keyword evidence="1" id="KW-0472">Membrane</keyword>
<reference evidence="2" key="1">
    <citation type="submission" date="2021-02" db="EMBL/GenBank/DDBJ databases">
        <authorList>
            <person name="Dougan E. K."/>
            <person name="Rhodes N."/>
            <person name="Thang M."/>
            <person name="Chan C."/>
        </authorList>
    </citation>
    <scope>NUCLEOTIDE SEQUENCE</scope>
</reference>
<feature type="transmembrane region" description="Helical" evidence="1">
    <location>
        <begin position="253"/>
        <end position="275"/>
    </location>
</feature>
<protein>
    <submittedName>
        <fullName evidence="2">Uncharacterized protein</fullName>
    </submittedName>
</protein>
<feature type="non-terminal residue" evidence="2">
    <location>
        <position position="463"/>
    </location>
</feature>
<name>A0A812Q8X4_9DINO</name>
<dbReference type="Proteomes" id="UP000601435">
    <property type="component" value="Unassembled WGS sequence"/>
</dbReference>
<proteinExistence type="predicted"/>
<organism evidence="2 3">
    <name type="scientific">Symbiodinium necroappetens</name>
    <dbReference type="NCBI Taxonomy" id="1628268"/>
    <lineage>
        <taxon>Eukaryota</taxon>
        <taxon>Sar</taxon>
        <taxon>Alveolata</taxon>
        <taxon>Dinophyceae</taxon>
        <taxon>Suessiales</taxon>
        <taxon>Symbiodiniaceae</taxon>
        <taxon>Symbiodinium</taxon>
    </lineage>
</organism>
<dbReference type="EMBL" id="CAJNJA010016027">
    <property type="protein sequence ID" value="CAE7372933.1"/>
    <property type="molecule type" value="Genomic_DNA"/>
</dbReference>
<sequence>METDPRIRTYLRLTTVCGAMQAFIFQDWSWLLVFTVIWSILVLVWLESSSKSAGAGTNWLPLAMAVPFLGYPCYWVSMMPYTWESDLWTVQVDLTMALWLLLYGAGGAEGAVDSLSSTIHEMFSAYYLAAGFWKLNKDFLDPMASCAGVFFSQHVTQYFGTMAWESQVELGRSVLPWVPLGGVAVEVSMALVFLLGRWDRRCARLGLLYILCFHLWVCLTPEPNNISLFAVQCASRLTIVLDPSALHAASMKIGSYAFAFSALGTLAVACGIQAGFTPLNWGFMIFIPLFLFMHLAVFAETGTKVPTPATRSRRRPWWTYLATSVPWAYSFGIIMLGVMEEATPNMFANLKIHGGSNHLVLPTGLLFKWFGEAGDSHPYGGGVIRMETTTSSWLQTIYPCDLTHVLQPSTAPDLLEVLGSPRPVFLNSGANRVLGLRERGFVPPPPHGKLLQYTTPAVEWKRL</sequence>
<feature type="transmembrane region" description="Helical" evidence="1">
    <location>
        <begin position="174"/>
        <end position="195"/>
    </location>
</feature>
<accession>A0A812Q8X4</accession>
<keyword evidence="1" id="KW-0812">Transmembrane</keyword>
<keyword evidence="3" id="KW-1185">Reference proteome</keyword>
<evidence type="ECO:0000313" key="3">
    <source>
        <dbReference type="Proteomes" id="UP000601435"/>
    </source>
</evidence>
<feature type="transmembrane region" description="Helical" evidence="1">
    <location>
        <begin position="58"/>
        <end position="77"/>
    </location>
</feature>
<evidence type="ECO:0000313" key="2">
    <source>
        <dbReference type="EMBL" id="CAE7372933.1"/>
    </source>
</evidence>
<gene>
    <name evidence="2" type="ORF">SNEC2469_LOCUS10036</name>
</gene>
<feature type="transmembrane region" description="Helical" evidence="1">
    <location>
        <begin position="320"/>
        <end position="339"/>
    </location>
</feature>
<dbReference type="AlphaFoldDB" id="A0A812Q8X4"/>
<keyword evidence="1" id="KW-1133">Transmembrane helix</keyword>